<dbReference type="EMBL" id="JANIIK010000119">
    <property type="protein sequence ID" value="KAJ3584836.1"/>
    <property type="molecule type" value="Genomic_DNA"/>
</dbReference>
<evidence type="ECO:0000313" key="2">
    <source>
        <dbReference type="EMBL" id="KAJ3584836.1"/>
    </source>
</evidence>
<reference evidence="2" key="1">
    <citation type="submission" date="2022-07" db="EMBL/GenBank/DDBJ databases">
        <title>Chromosome-level genome of Muraenolepis orangiensis.</title>
        <authorList>
            <person name="Kim J."/>
        </authorList>
    </citation>
    <scope>NUCLEOTIDE SEQUENCE</scope>
    <source>
        <strain evidence="2">KU_S4_2022</strain>
        <tissue evidence="2">Muscle</tissue>
    </source>
</reference>
<sequence length="73" mass="8078">MREEKIWEKETREEESRTGEDSRGGGMREGDERRGDMREGGRGSHSGVPSRLLRFLGVNLNHCETGSVSGSVG</sequence>
<organism evidence="2 3">
    <name type="scientific">Muraenolepis orangiensis</name>
    <name type="common">Patagonian moray cod</name>
    <dbReference type="NCBI Taxonomy" id="630683"/>
    <lineage>
        <taxon>Eukaryota</taxon>
        <taxon>Metazoa</taxon>
        <taxon>Chordata</taxon>
        <taxon>Craniata</taxon>
        <taxon>Vertebrata</taxon>
        <taxon>Euteleostomi</taxon>
        <taxon>Actinopterygii</taxon>
        <taxon>Neopterygii</taxon>
        <taxon>Teleostei</taxon>
        <taxon>Neoteleostei</taxon>
        <taxon>Acanthomorphata</taxon>
        <taxon>Zeiogadaria</taxon>
        <taxon>Gadariae</taxon>
        <taxon>Gadiformes</taxon>
        <taxon>Muraenolepidoidei</taxon>
        <taxon>Muraenolepididae</taxon>
        <taxon>Muraenolepis</taxon>
    </lineage>
</organism>
<proteinExistence type="predicted"/>
<feature type="compositionally biased region" description="Basic and acidic residues" evidence="1">
    <location>
        <begin position="1"/>
        <end position="42"/>
    </location>
</feature>
<evidence type="ECO:0000313" key="3">
    <source>
        <dbReference type="Proteomes" id="UP001148018"/>
    </source>
</evidence>
<dbReference type="Proteomes" id="UP001148018">
    <property type="component" value="Unassembled WGS sequence"/>
</dbReference>
<protein>
    <submittedName>
        <fullName evidence="2">Uncharacterized protein</fullName>
    </submittedName>
</protein>
<keyword evidence="3" id="KW-1185">Reference proteome</keyword>
<evidence type="ECO:0000256" key="1">
    <source>
        <dbReference type="SAM" id="MobiDB-lite"/>
    </source>
</evidence>
<accession>A0A9Q0DBQ2</accession>
<feature type="region of interest" description="Disordered" evidence="1">
    <location>
        <begin position="1"/>
        <end position="50"/>
    </location>
</feature>
<comment type="caution">
    <text evidence="2">The sequence shown here is derived from an EMBL/GenBank/DDBJ whole genome shotgun (WGS) entry which is preliminary data.</text>
</comment>
<dbReference type="AlphaFoldDB" id="A0A9Q0DBQ2"/>
<gene>
    <name evidence="2" type="ORF">NHX12_015331</name>
</gene>
<name>A0A9Q0DBQ2_9TELE</name>